<dbReference type="Gene3D" id="3.90.79.10">
    <property type="entry name" value="Nucleoside Triphosphate Pyrophosphohydrolase"/>
    <property type="match status" value="1"/>
</dbReference>
<sequence>MGGTTHIVSVGGIVEDGNGNILLVKSYDDDWVYPGGITQIGENLLE</sequence>
<organism evidence="1 2">
    <name type="scientific">Paenibacillus wenxiniae</name>
    <dbReference type="NCBI Taxonomy" id="1636843"/>
    <lineage>
        <taxon>Bacteria</taxon>
        <taxon>Bacillati</taxon>
        <taxon>Bacillota</taxon>
        <taxon>Bacilli</taxon>
        <taxon>Bacillales</taxon>
        <taxon>Paenibacillaceae</taxon>
        <taxon>Paenibacillus</taxon>
    </lineage>
</organism>
<protein>
    <recommendedName>
        <fullName evidence="3">NUDIX domain-containing protein</fullName>
    </recommendedName>
</protein>
<name>A0ABW4RNK2_9BACL</name>
<evidence type="ECO:0000313" key="2">
    <source>
        <dbReference type="Proteomes" id="UP001597233"/>
    </source>
</evidence>
<proteinExistence type="predicted"/>
<dbReference type="InterPro" id="IPR015797">
    <property type="entry name" value="NUDIX_hydrolase-like_dom_sf"/>
</dbReference>
<evidence type="ECO:0008006" key="3">
    <source>
        <dbReference type="Google" id="ProtNLM"/>
    </source>
</evidence>
<dbReference type="EMBL" id="JBHUEH010000032">
    <property type="protein sequence ID" value="MFD1887634.1"/>
    <property type="molecule type" value="Genomic_DNA"/>
</dbReference>
<reference evidence="2" key="1">
    <citation type="journal article" date="2019" name="Int. J. Syst. Evol. Microbiol.">
        <title>The Global Catalogue of Microorganisms (GCM) 10K type strain sequencing project: providing services to taxonomists for standard genome sequencing and annotation.</title>
        <authorList>
            <consortium name="The Broad Institute Genomics Platform"/>
            <consortium name="The Broad Institute Genome Sequencing Center for Infectious Disease"/>
            <person name="Wu L."/>
            <person name="Ma J."/>
        </authorList>
    </citation>
    <scope>NUCLEOTIDE SEQUENCE [LARGE SCALE GENOMIC DNA]</scope>
    <source>
        <strain evidence="2">CCUG 54950</strain>
    </source>
</reference>
<dbReference type="RefSeq" id="WP_347324066.1">
    <property type="nucleotide sequence ID" value="NZ_JBCGUH010000002.1"/>
</dbReference>
<dbReference type="Proteomes" id="UP001597233">
    <property type="component" value="Unassembled WGS sequence"/>
</dbReference>
<accession>A0ABW4RNK2</accession>
<evidence type="ECO:0000313" key="1">
    <source>
        <dbReference type="EMBL" id="MFD1887634.1"/>
    </source>
</evidence>
<dbReference type="SUPFAM" id="SSF55811">
    <property type="entry name" value="Nudix"/>
    <property type="match status" value="1"/>
</dbReference>
<keyword evidence="2" id="KW-1185">Reference proteome</keyword>
<comment type="caution">
    <text evidence="1">The sequence shown here is derived from an EMBL/GenBank/DDBJ whole genome shotgun (WGS) entry which is preliminary data.</text>
</comment>
<gene>
    <name evidence="1" type="ORF">ACFSC9_19335</name>
</gene>